<dbReference type="Gene3D" id="1.10.10.10">
    <property type="entry name" value="Winged helix-like DNA-binding domain superfamily/Winged helix DNA-binding domain"/>
    <property type="match status" value="1"/>
</dbReference>
<dbReference type="GO" id="GO:0006352">
    <property type="term" value="P:DNA-templated transcription initiation"/>
    <property type="evidence" value="ECO:0007669"/>
    <property type="project" value="InterPro"/>
</dbReference>
<sequence>MEYNKKFIKNYFSRNPKPEETFNAENFLENVYFITFTSYLKKTFFETKKRYFIREKAIKDKVTYIDSVDILSSDTIDPVEEMKTDIENSIEDPCLFKAVKSLTQKQRTVLYGYYINGKSEIEISKELKITRQAVNRIRNRTLNHFYSTWGEKKCLK</sequence>
<dbReference type="SUPFAM" id="SSF88659">
    <property type="entry name" value="Sigma3 and sigma4 domains of RNA polymerase sigma factors"/>
    <property type="match status" value="1"/>
</dbReference>
<dbReference type="RefSeq" id="WP_114300075.1">
    <property type="nucleotide sequence ID" value="NZ_QPJT01000039.1"/>
</dbReference>
<dbReference type="Pfam" id="PF04545">
    <property type="entry name" value="Sigma70_r4"/>
    <property type="match status" value="1"/>
</dbReference>
<dbReference type="Proteomes" id="UP000253034">
    <property type="component" value="Unassembled WGS sequence"/>
</dbReference>
<evidence type="ECO:0000313" key="2">
    <source>
        <dbReference type="EMBL" id="RCX09081.1"/>
    </source>
</evidence>
<comment type="caution">
    <text evidence="2">The sequence shown here is derived from an EMBL/GenBank/DDBJ whole genome shotgun (WGS) entry which is preliminary data.</text>
</comment>
<evidence type="ECO:0000313" key="3">
    <source>
        <dbReference type="Proteomes" id="UP000253034"/>
    </source>
</evidence>
<reference evidence="2 3" key="1">
    <citation type="submission" date="2018-07" db="EMBL/GenBank/DDBJ databases">
        <title>Genomic Encyclopedia of Type Strains, Phase IV (KMG-IV): sequencing the most valuable type-strain genomes for metagenomic binning, comparative biology and taxonomic classification.</title>
        <authorList>
            <person name="Goeker M."/>
        </authorList>
    </citation>
    <scope>NUCLEOTIDE SEQUENCE [LARGE SCALE GENOMIC DNA]</scope>
    <source>
        <strain evidence="2 3">DSM 27016</strain>
    </source>
</reference>
<dbReference type="AlphaFoldDB" id="A0A369AIT3"/>
<protein>
    <submittedName>
        <fullName evidence="2">RNA polymerase sigma factor (Sigma-70 family)</fullName>
    </submittedName>
</protein>
<dbReference type="InterPro" id="IPR007630">
    <property type="entry name" value="RNA_pol_sigma70_r4"/>
</dbReference>
<dbReference type="InterPro" id="IPR013324">
    <property type="entry name" value="RNA_pol_sigma_r3/r4-like"/>
</dbReference>
<feature type="domain" description="RNA polymerase sigma-70 region 4" evidence="1">
    <location>
        <begin position="99"/>
        <end position="143"/>
    </location>
</feature>
<dbReference type="EMBL" id="QPJT01000039">
    <property type="protein sequence ID" value="RCX09081.1"/>
    <property type="molecule type" value="Genomic_DNA"/>
</dbReference>
<dbReference type="GO" id="GO:0003700">
    <property type="term" value="F:DNA-binding transcription factor activity"/>
    <property type="evidence" value="ECO:0007669"/>
    <property type="project" value="InterPro"/>
</dbReference>
<evidence type="ECO:0000259" key="1">
    <source>
        <dbReference type="Pfam" id="PF04545"/>
    </source>
</evidence>
<organism evidence="2 3">
    <name type="scientific">Anaerobacterium chartisolvens</name>
    <dbReference type="NCBI Taxonomy" id="1297424"/>
    <lineage>
        <taxon>Bacteria</taxon>
        <taxon>Bacillati</taxon>
        <taxon>Bacillota</taxon>
        <taxon>Clostridia</taxon>
        <taxon>Eubacteriales</taxon>
        <taxon>Oscillospiraceae</taxon>
        <taxon>Anaerobacterium</taxon>
    </lineage>
</organism>
<dbReference type="OrthoDB" id="2449942at2"/>
<dbReference type="InterPro" id="IPR036388">
    <property type="entry name" value="WH-like_DNA-bd_sf"/>
</dbReference>
<keyword evidence="3" id="KW-1185">Reference proteome</keyword>
<accession>A0A369AIT3</accession>
<proteinExistence type="predicted"/>
<name>A0A369AIT3_9FIRM</name>
<gene>
    <name evidence="2" type="ORF">DFR58_13920</name>
</gene>